<dbReference type="RefSeq" id="WP_057892625.1">
    <property type="nucleotide sequence ID" value="NZ_AZFV01000022.1"/>
</dbReference>
<protein>
    <recommendedName>
        <fullName evidence="1">HTH cro/C1-type domain-containing protein</fullName>
    </recommendedName>
</protein>
<dbReference type="InterPro" id="IPR001387">
    <property type="entry name" value="Cro/C1-type_HTH"/>
</dbReference>
<reference evidence="2 3" key="1">
    <citation type="journal article" date="2015" name="Genome Announc.">
        <title>Expanding the biotechnology potential of lactobacilli through comparative genomics of 213 strains and associated genera.</title>
        <authorList>
            <person name="Sun Z."/>
            <person name="Harris H.M."/>
            <person name="McCann A."/>
            <person name="Guo C."/>
            <person name="Argimon S."/>
            <person name="Zhang W."/>
            <person name="Yang X."/>
            <person name="Jeffery I.B."/>
            <person name="Cooney J.C."/>
            <person name="Kagawa T.F."/>
            <person name="Liu W."/>
            <person name="Song Y."/>
            <person name="Salvetti E."/>
            <person name="Wrobel A."/>
            <person name="Rasinkangas P."/>
            <person name="Parkhill J."/>
            <person name="Rea M.C."/>
            <person name="O'Sullivan O."/>
            <person name="Ritari J."/>
            <person name="Douillard F.P."/>
            <person name="Paul Ross R."/>
            <person name="Yang R."/>
            <person name="Briner A.E."/>
            <person name="Felis G.E."/>
            <person name="de Vos W.M."/>
            <person name="Barrangou R."/>
            <person name="Klaenhammer T.R."/>
            <person name="Caufield P.W."/>
            <person name="Cui Y."/>
            <person name="Zhang H."/>
            <person name="O'Toole P.W."/>
        </authorList>
    </citation>
    <scope>NUCLEOTIDE SEQUENCE [LARGE SCALE GENOMIC DNA]</scope>
    <source>
        <strain evidence="2 3">DSM 16982</strain>
    </source>
</reference>
<evidence type="ECO:0000259" key="1">
    <source>
        <dbReference type="PROSITE" id="PS50943"/>
    </source>
</evidence>
<dbReference type="PROSITE" id="PS50943">
    <property type="entry name" value="HTH_CROC1"/>
    <property type="match status" value="1"/>
</dbReference>
<sequence length="177" mass="21331">MTVEKREFYNPEKELTEIYEKETVIELAKVKNIDNLIVIHYYWKDSDGELWNNFDDPMENVRSDFNTYRNRVGFMQPWELKELRENIKMTVREFGDWTGIGYGNISKIENNQRVQTKYQDRIFKLTKEKFNYTGCISDEPNKELESEDFFNPNLFLTDEENHYVSTYSYKYDLGDAS</sequence>
<dbReference type="STRING" id="1423774.FD31_GL001211"/>
<dbReference type="InterPro" id="IPR010982">
    <property type="entry name" value="Lambda_DNA-bd_dom_sf"/>
</dbReference>
<dbReference type="Proteomes" id="UP000051302">
    <property type="component" value="Unassembled WGS sequence"/>
</dbReference>
<dbReference type="SUPFAM" id="SSF47413">
    <property type="entry name" value="lambda repressor-like DNA-binding domains"/>
    <property type="match status" value="1"/>
</dbReference>
<gene>
    <name evidence="2" type="ORF">FD31_GL001211</name>
</gene>
<dbReference type="Gene3D" id="1.10.260.40">
    <property type="entry name" value="lambda repressor-like DNA-binding domains"/>
    <property type="match status" value="1"/>
</dbReference>
<dbReference type="GO" id="GO:0003677">
    <property type="term" value="F:DNA binding"/>
    <property type="evidence" value="ECO:0007669"/>
    <property type="project" value="InterPro"/>
</dbReference>
<name>A0A0R1WC09_9LACO</name>
<evidence type="ECO:0000313" key="3">
    <source>
        <dbReference type="Proteomes" id="UP000051302"/>
    </source>
</evidence>
<dbReference type="PATRIC" id="fig|1423774.3.peg.1259"/>
<dbReference type="EMBL" id="AZFV01000022">
    <property type="protein sequence ID" value="KRM15496.1"/>
    <property type="molecule type" value="Genomic_DNA"/>
</dbReference>
<proteinExistence type="predicted"/>
<dbReference type="AlphaFoldDB" id="A0A0R1WC09"/>
<dbReference type="CDD" id="cd00093">
    <property type="entry name" value="HTH_XRE"/>
    <property type="match status" value="1"/>
</dbReference>
<evidence type="ECO:0000313" key="2">
    <source>
        <dbReference type="EMBL" id="KRM15496.1"/>
    </source>
</evidence>
<accession>A0A0R1WC09</accession>
<organism evidence="2 3">
    <name type="scientific">Companilactobacillus nantensis DSM 16982</name>
    <dbReference type="NCBI Taxonomy" id="1423774"/>
    <lineage>
        <taxon>Bacteria</taxon>
        <taxon>Bacillati</taxon>
        <taxon>Bacillota</taxon>
        <taxon>Bacilli</taxon>
        <taxon>Lactobacillales</taxon>
        <taxon>Lactobacillaceae</taxon>
        <taxon>Companilactobacillus</taxon>
    </lineage>
</organism>
<feature type="domain" description="HTH cro/C1-type" evidence="1">
    <location>
        <begin position="80"/>
        <end position="113"/>
    </location>
</feature>
<keyword evidence="3" id="KW-1185">Reference proteome</keyword>
<comment type="caution">
    <text evidence="2">The sequence shown here is derived from an EMBL/GenBank/DDBJ whole genome shotgun (WGS) entry which is preliminary data.</text>
</comment>